<keyword evidence="2" id="KW-1133">Transmembrane helix</keyword>
<reference evidence="3" key="1">
    <citation type="journal article" date="2023" name="Mol. Biol. Evol.">
        <title>Third-Generation Sequencing Reveals the Adaptive Role of the Epigenome in Three Deep-Sea Polychaetes.</title>
        <authorList>
            <person name="Perez M."/>
            <person name="Aroh O."/>
            <person name="Sun Y."/>
            <person name="Lan Y."/>
            <person name="Juniper S.K."/>
            <person name="Young C.R."/>
            <person name="Angers B."/>
            <person name="Qian P.Y."/>
        </authorList>
    </citation>
    <scope>NUCLEOTIDE SEQUENCE</scope>
    <source>
        <strain evidence="3">R07B-5</strain>
    </source>
</reference>
<organism evidence="3 4">
    <name type="scientific">Ridgeia piscesae</name>
    <name type="common">Tubeworm</name>
    <dbReference type="NCBI Taxonomy" id="27915"/>
    <lineage>
        <taxon>Eukaryota</taxon>
        <taxon>Metazoa</taxon>
        <taxon>Spiralia</taxon>
        <taxon>Lophotrochozoa</taxon>
        <taxon>Annelida</taxon>
        <taxon>Polychaeta</taxon>
        <taxon>Sedentaria</taxon>
        <taxon>Canalipalpata</taxon>
        <taxon>Sabellida</taxon>
        <taxon>Siboglinidae</taxon>
        <taxon>Ridgeia</taxon>
    </lineage>
</organism>
<gene>
    <name evidence="3" type="ORF">NP493_1384g00024</name>
</gene>
<dbReference type="Proteomes" id="UP001209878">
    <property type="component" value="Unassembled WGS sequence"/>
</dbReference>
<feature type="region of interest" description="Disordered" evidence="1">
    <location>
        <begin position="1162"/>
        <end position="1196"/>
    </location>
</feature>
<feature type="compositionally biased region" description="Low complexity" evidence="1">
    <location>
        <begin position="1075"/>
        <end position="1097"/>
    </location>
</feature>
<feature type="compositionally biased region" description="Low complexity" evidence="1">
    <location>
        <begin position="1170"/>
        <end position="1186"/>
    </location>
</feature>
<feature type="region of interest" description="Disordered" evidence="1">
    <location>
        <begin position="272"/>
        <end position="307"/>
    </location>
</feature>
<dbReference type="EMBL" id="JAODUO010001382">
    <property type="protein sequence ID" value="KAK2165043.1"/>
    <property type="molecule type" value="Genomic_DNA"/>
</dbReference>
<name>A0AAD9K6I4_RIDPI</name>
<evidence type="ECO:0000313" key="4">
    <source>
        <dbReference type="Proteomes" id="UP001209878"/>
    </source>
</evidence>
<protein>
    <submittedName>
        <fullName evidence="3">Uncharacterized protein</fullName>
    </submittedName>
</protein>
<feature type="transmembrane region" description="Helical" evidence="2">
    <location>
        <begin position="1266"/>
        <end position="1286"/>
    </location>
</feature>
<keyword evidence="2" id="KW-0812">Transmembrane</keyword>
<feature type="region of interest" description="Disordered" evidence="1">
    <location>
        <begin position="963"/>
        <end position="995"/>
    </location>
</feature>
<evidence type="ECO:0000313" key="3">
    <source>
        <dbReference type="EMBL" id="KAK2165043.1"/>
    </source>
</evidence>
<feature type="region of interest" description="Disordered" evidence="1">
    <location>
        <begin position="1040"/>
        <end position="1119"/>
    </location>
</feature>
<accession>A0AAD9K6I4</accession>
<keyword evidence="4" id="KW-1185">Reference proteome</keyword>
<feature type="region of interest" description="Disordered" evidence="1">
    <location>
        <begin position="342"/>
        <end position="390"/>
    </location>
</feature>
<evidence type="ECO:0000256" key="1">
    <source>
        <dbReference type="SAM" id="MobiDB-lite"/>
    </source>
</evidence>
<comment type="caution">
    <text evidence="3">The sequence shown here is derived from an EMBL/GenBank/DDBJ whole genome shotgun (WGS) entry which is preliminary data.</text>
</comment>
<feature type="compositionally biased region" description="Pro residues" evidence="1">
    <location>
        <begin position="344"/>
        <end position="370"/>
    </location>
</feature>
<proteinExistence type="predicted"/>
<sequence length="1311" mass="140323">MSLLAESIGSAQKECLLVETVQHVTGYMRHLGEVAPAAAHAHEWTGCGAHPTGERANINEFLNMVRQNAESINEVHFAEDDGSDPNQNTPLLQLATLSGLLNAHPASKKCRHLCCQMCLERPPVCGACCDQGTSPMPMPLSVPSRPGAGDVDCVDVTFDDYVTYQQPDTQPHRHDPDTHAGPACHTECRHVPTPRNDELRHTPVGDTDCPHNTPTLNIDCPHNTPTLNIDCPHNTPTVNIDCPHNTPTVNIDCPHNTSTVNTDCRHTPVQDDDCHHSHTPTPHAHSHFRSTHSPIDGAMSPHPPVRDVTSPITRSVGCCRTPAFDKDLPQPTRSVCTQVCNSPCPSPCPCPRPSPRSSPRPSPRSSPRPSPRVAFRRATSPHTPATPVGNGCSPAHHVACSPMVPSDVTNCHSHPGTPSGGCEHTRSPMRHFHDAPHGTPTCGHAPAHRADYCRTHGRDANQARDVACGQTPTPFGECPQCHGPRACGTCHHAPGYGVTCQHAPCGMHAPPGYVCHCHDHPAMTDRASSAYDGITLDRSRATSRSPRLVATQARNPAFAAPQRATSPLLEQKVSKGTTTVIYDTIDIGTSGKPSTARVDKSTSRSSFKKVDTTTSRIPLDLHRSVSGVPFREADAAISRGSIRRVDTATSRYSPIGRKTIATSRGSSANFRGNVHVDGATSRGFRAVGGGTNRAPSVTFQMLDTAMSRSSDVNNAPSATNAVDMGTHPHNTPVDRGGSNIAFDRGLSAENRAMAAAVEEAFSRLQSSVDSRISQTARFHGGITVAQDNIVRAVDRALANIRVLATSVAEQPVEQATRSLHRGIDSATGKIYVAVDKAANDIHVVASSIFNAVERAVSHIHELVPGDAIVDEDTCTYHDGVEEATSGIYLAVERGVGKLHGLGVEANTSDILSAVEHAVGNVHTLVDSLSDRPTDCATIALHEGVEAASCDIYRTVDRAASQVREAIGSHRQQAADTTDRPDSNVANFGSTPGVDDDDDKLFEELGILLHPVQHSPAEVNHKTAFTGHIPDIRVIRPSLVANNSRLNSSPRRSPRGGGRSGGSGSILKKRSSSTDPAANRPVTVPAPRPVSVTSVTSRTYSAHPSPVQFGTTVSNPDALRPTPVMRVETARAHGATPSPSVKHAVAASRSCAAGIGHTSPVVGVQRSTSATRSVPVPVRASPVSSTAQHSNTRTEVHNVTETRHVRVDRASSAFDARSLLADAIRWPLRQVARLLAMPAPRGARRQRWPDVDGSRDALEHALCYRKVVQLMLVALFLLAVVAAHVVYKCREERWPVEFIQMLGLRHYGYPPV</sequence>
<feature type="compositionally biased region" description="Gly residues" evidence="1">
    <location>
        <begin position="1054"/>
        <end position="1063"/>
    </location>
</feature>
<evidence type="ECO:0000256" key="2">
    <source>
        <dbReference type="SAM" id="Phobius"/>
    </source>
</evidence>
<keyword evidence="2" id="KW-0472">Membrane</keyword>